<name>A0ABY5AP67_9CYAN</name>
<evidence type="ECO:0008006" key="3">
    <source>
        <dbReference type="Google" id="ProtNLM"/>
    </source>
</evidence>
<gene>
    <name evidence="1" type="ORF">NEA10_19570</name>
</gene>
<reference evidence="1" key="1">
    <citation type="submission" date="2022-06" db="EMBL/GenBank/DDBJ databases">
        <title>Genome sequence of Phormidium yuhuli AB48 isolated from an industrial photobioreactor environment.</title>
        <authorList>
            <person name="Qiu Y."/>
            <person name="Noonan A.J.C."/>
            <person name="Dofher K."/>
            <person name="Koch M."/>
            <person name="Kieft B."/>
            <person name="Lin X."/>
            <person name="Ziels R.M."/>
            <person name="Hallam S.J."/>
        </authorList>
    </citation>
    <scope>NUCLEOTIDE SEQUENCE</scope>
    <source>
        <strain evidence="1">AB48</strain>
    </source>
</reference>
<evidence type="ECO:0000313" key="2">
    <source>
        <dbReference type="Proteomes" id="UP001056708"/>
    </source>
</evidence>
<dbReference type="InterPro" id="IPR011990">
    <property type="entry name" value="TPR-like_helical_dom_sf"/>
</dbReference>
<dbReference type="EMBL" id="CP098611">
    <property type="protein sequence ID" value="USR90994.1"/>
    <property type="molecule type" value="Genomic_DNA"/>
</dbReference>
<dbReference type="RefSeq" id="WP_252663020.1">
    <property type="nucleotide sequence ID" value="NZ_CP098611.1"/>
</dbReference>
<accession>A0ABY5AP67</accession>
<proteinExistence type="predicted"/>
<dbReference type="Proteomes" id="UP001056708">
    <property type="component" value="Chromosome"/>
</dbReference>
<sequence length="179" mass="20079">MISQLQTIQPLNPSPNHLNHLIHIYQDGGDSALCQELASHPQWLNGQLMEVIKESKDNPPWPQEDYGQTLYHLGNAYQHPAQLAESPSQNRVWAATCYRIALEIFRPQSFPAECLKTALALGDLGVEQGDWQMALDGYYLGIAAIEQQRTQLLNLQETQTLLAKSLHIQKQAVQAALNL</sequence>
<keyword evidence="2" id="KW-1185">Reference proteome</keyword>
<dbReference type="Gene3D" id="1.25.40.10">
    <property type="entry name" value="Tetratricopeptide repeat domain"/>
    <property type="match status" value="1"/>
</dbReference>
<organism evidence="1 2">
    <name type="scientific">Phormidium yuhuli AB48</name>
    <dbReference type="NCBI Taxonomy" id="2940671"/>
    <lineage>
        <taxon>Bacteria</taxon>
        <taxon>Bacillati</taxon>
        <taxon>Cyanobacteriota</taxon>
        <taxon>Cyanophyceae</taxon>
        <taxon>Oscillatoriophycideae</taxon>
        <taxon>Oscillatoriales</taxon>
        <taxon>Oscillatoriaceae</taxon>
        <taxon>Phormidium</taxon>
        <taxon>Phormidium yuhuli</taxon>
    </lineage>
</organism>
<protein>
    <recommendedName>
        <fullName evidence="3">Tetratricopeptide repeat protein</fullName>
    </recommendedName>
</protein>
<evidence type="ECO:0000313" key="1">
    <source>
        <dbReference type="EMBL" id="USR90994.1"/>
    </source>
</evidence>